<organism evidence="12 13">
    <name type="scientific">Anas platyrhynchos</name>
    <name type="common">Mallard</name>
    <name type="synonym">Anas boschas</name>
    <dbReference type="NCBI Taxonomy" id="8839"/>
    <lineage>
        <taxon>Eukaryota</taxon>
        <taxon>Metazoa</taxon>
        <taxon>Chordata</taxon>
        <taxon>Craniata</taxon>
        <taxon>Vertebrata</taxon>
        <taxon>Euteleostomi</taxon>
        <taxon>Archelosauria</taxon>
        <taxon>Archosauria</taxon>
        <taxon>Dinosauria</taxon>
        <taxon>Saurischia</taxon>
        <taxon>Theropoda</taxon>
        <taxon>Coelurosauria</taxon>
        <taxon>Aves</taxon>
        <taxon>Neognathae</taxon>
        <taxon>Galloanserae</taxon>
        <taxon>Anseriformes</taxon>
        <taxon>Anatidae</taxon>
        <taxon>Anatinae</taxon>
        <taxon>Anas</taxon>
    </lineage>
</organism>
<keyword evidence="7" id="KW-1133">Transmembrane helix</keyword>
<dbReference type="Pfam" id="PF10151">
    <property type="entry name" value="TMEM214"/>
    <property type="match status" value="2"/>
</dbReference>
<dbReference type="Proteomes" id="UP000694400">
    <property type="component" value="Chromosome 3"/>
</dbReference>
<comment type="subcellular location">
    <subcellularLocation>
        <location evidence="1">Endoplasmic reticulum membrane</location>
        <topology evidence="1">Multi-pass membrane protein</topology>
    </subcellularLocation>
</comment>
<comment type="similarity">
    <text evidence="2">Belongs to the TMEM214 family.</text>
</comment>
<dbReference type="InterPro" id="IPR019308">
    <property type="entry name" value="TMEM214"/>
</dbReference>
<evidence type="ECO:0000256" key="6">
    <source>
        <dbReference type="ARBA" id="ARBA00022824"/>
    </source>
</evidence>
<dbReference type="GO" id="GO:0006915">
    <property type="term" value="P:apoptotic process"/>
    <property type="evidence" value="ECO:0007669"/>
    <property type="project" value="UniProtKB-KW"/>
</dbReference>
<evidence type="ECO:0000256" key="2">
    <source>
        <dbReference type="ARBA" id="ARBA00007984"/>
    </source>
</evidence>
<evidence type="ECO:0000256" key="8">
    <source>
        <dbReference type="ARBA" id="ARBA00023136"/>
    </source>
</evidence>
<dbReference type="AlphaFoldDB" id="A0A8B9ZJF1"/>
<evidence type="ECO:0000256" key="4">
    <source>
        <dbReference type="ARBA" id="ARBA00022692"/>
    </source>
</evidence>
<feature type="region of interest" description="Disordered" evidence="11">
    <location>
        <begin position="17"/>
        <end position="57"/>
    </location>
</feature>
<evidence type="ECO:0000256" key="3">
    <source>
        <dbReference type="ARBA" id="ARBA00011720"/>
    </source>
</evidence>
<dbReference type="GO" id="GO:0005794">
    <property type="term" value="C:Golgi apparatus"/>
    <property type="evidence" value="ECO:0007669"/>
    <property type="project" value="TreeGrafter"/>
</dbReference>
<evidence type="ECO:0000256" key="5">
    <source>
        <dbReference type="ARBA" id="ARBA00022703"/>
    </source>
</evidence>
<keyword evidence="6" id="KW-0256">Endoplasmic reticulum</keyword>
<evidence type="ECO:0000313" key="12">
    <source>
        <dbReference type="Ensembl" id="ENSAPLP00020022025.1"/>
    </source>
</evidence>
<comment type="subunit">
    <text evidence="3">Constitutively interacts with CASP4; required for the localization of procaspase 4 to the ER.</text>
</comment>
<name>A0A8B9ZJF1_ANAPL</name>
<feature type="compositionally biased region" description="Low complexity" evidence="11">
    <location>
        <begin position="42"/>
        <end position="57"/>
    </location>
</feature>
<dbReference type="Ensembl" id="ENSAPLT00020023769.1">
    <property type="protein sequence ID" value="ENSAPLP00020022025.1"/>
    <property type="gene ID" value="ENSAPLG00020015387.1"/>
</dbReference>
<keyword evidence="8" id="KW-0472">Membrane</keyword>
<evidence type="ECO:0000256" key="1">
    <source>
        <dbReference type="ARBA" id="ARBA00004477"/>
    </source>
</evidence>
<accession>A0A8B9ZJF1</accession>
<evidence type="ECO:0000313" key="13">
    <source>
        <dbReference type="Proteomes" id="UP000694400"/>
    </source>
</evidence>
<keyword evidence="4" id="KW-0812">Transmembrane</keyword>
<keyword evidence="9" id="KW-0325">Glycoprotein</keyword>
<evidence type="ECO:0000256" key="7">
    <source>
        <dbReference type="ARBA" id="ARBA00022989"/>
    </source>
</evidence>
<comment type="function">
    <text evidence="10">Critical mediator, in cooperation with CASP4, of endoplasmic reticulum-stress induced apoptosis. Required or the activation of CASP4 following endoplasmic reticulum stress.</text>
</comment>
<feature type="compositionally biased region" description="Pro residues" evidence="11">
    <location>
        <begin position="26"/>
        <end position="41"/>
    </location>
</feature>
<reference evidence="12" key="1">
    <citation type="submission" date="2019-08" db="EMBL/GenBank/DDBJ databases">
        <title>Three high-quality genomes provides insights into domestication of ducks.</title>
        <authorList>
            <person name="Hou Z.C."/>
            <person name="Zhu F."/>
            <person name="Yin Z.T."/>
            <person name="Zhang F."/>
        </authorList>
    </citation>
    <scope>NUCLEOTIDE SEQUENCE [LARGE SCALE GENOMIC DNA]</scope>
</reference>
<evidence type="ECO:0000256" key="10">
    <source>
        <dbReference type="ARBA" id="ARBA00024938"/>
    </source>
</evidence>
<sequence length="680" mass="74130">SEGRAVGAAGGEFLVRARAPSLSAPAPAPALPPGRSRPPPSGGRTRPAPSLSPSRRPSWRLARAGAFVTIKNQGVRPVVSGQGGQRLGPTLPGAPEPAPLFPCWGLRVSGDLCHPQLDVADLQKELDKSQSMFPENPSVWVKDLAGYLNYKLQAPKSDPALSQHAHGQWSRVPLRGAGRAACPRGGVGPGARAWPCLSASLSALPGESLHGYRICIQALLLDRPKIATANLGKYLELLRSHQNRPAKCLTILWALGQAGFTDLAEGLRVWLGVMLPVLGIKALSPYAVAYLDRLLMMHPNLTKGFGMIGPKDFFPLLDFAFMPNNSLSPSLQEQLRRLYPRLKVLALGARPEATLHTYFPSFLSRATPSCPPAMRKELLASMSQCLSLDPLSFSVWRQLYTKHLSQSSLLLNHLLESWDNGSRKVRQSLQETVRSFKVTNEELAARGPGSEQDVAACDAACKVLLQKMKGGGFPWSRLLLICLVFAVGFLLHDVRTHGSLQASTSARVLRSSGILSASQQAWHKASHYALQGYRWLESTLPACCARGAAVLQPALQLLWAKTAELALRVSELCSSHLAWARDHLPWLLEWSRVPEAVLHFAECVRELLLFLLRSCLLPLLEHGAAALQRGWEHCLHACHGEVSWACLRAQLSSLTYSSWAYLQNTTLAVTNWASAMISGH</sequence>
<protein>
    <submittedName>
        <fullName evidence="12">Transmembrane protein 214</fullName>
    </submittedName>
</protein>
<dbReference type="GO" id="GO:0005789">
    <property type="term" value="C:endoplasmic reticulum membrane"/>
    <property type="evidence" value="ECO:0007669"/>
    <property type="project" value="UniProtKB-SubCell"/>
</dbReference>
<dbReference type="PANTHER" id="PTHR13448">
    <property type="entry name" value="TRANSMEMBRANE PROTEIN 214"/>
    <property type="match status" value="1"/>
</dbReference>
<dbReference type="PANTHER" id="PTHR13448:SF0">
    <property type="entry name" value="TRANSMEMBRANE PROTEIN 214"/>
    <property type="match status" value="1"/>
</dbReference>
<reference evidence="12" key="3">
    <citation type="submission" date="2025-09" db="UniProtKB">
        <authorList>
            <consortium name="Ensembl"/>
        </authorList>
    </citation>
    <scope>IDENTIFICATION</scope>
</reference>
<proteinExistence type="inferred from homology"/>
<keyword evidence="5" id="KW-0053">Apoptosis</keyword>
<reference evidence="12" key="2">
    <citation type="submission" date="2025-08" db="UniProtKB">
        <authorList>
            <consortium name="Ensembl"/>
        </authorList>
    </citation>
    <scope>IDENTIFICATION</scope>
</reference>
<evidence type="ECO:0000256" key="11">
    <source>
        <dbReference type="SAM" id="MobiDB-lite"/>
    </source>
</evidence>
<evidence type="ECO:0000256" key="9">
    <source>
        <dbReference type="ARBA" id="ARBA00023180"/>
    </source>
</evidence>